<evidence type="ECO:0000256" key="1">
    <source>
        <dbReference type="SAM" id="Coils"/>
    </source>
</evidence>
<evidence type="ECO:0000259" key="3">
    <source>
        <dbReference type="Pfam" id="PF13087"/>
    </source>
</evidence>
<dbReference type="AlphaFoldDB" id="A0A3A9ZIR3"/>
<dbReference type="InterPro" id="IPR027417">
    <property type="entry name" value="P-loop_NTPase"/>
</dbReference>
<evidence type="ECO:0000313" key="5">
    <source>
        <dbReference type="Proteomes" id="UP000281726"/>
    </source>
</evidence>
<evidence type="ECO:0008006" key="6">
    <source>
        <dbReference type="Google" id="ProtNLM"/>
    </source>
</evidence>
<dbReference type="InterPro" id="IPR041679">
    <property type="entry name" value="DNA2/NAM7-like_C"/>
</dbReference>
<reference evidence="4 5" key="1">
    <citation type="journal article" date="2004" name="Syst. Appl. Microbiol.">
        <title>Cryptoendolithic actinomycetes from antarctic sandstone rock samples: Micromonospora endolithica sp. nov. and two isolates related to Micromonospora coerulea Jensen 1932.</title>
        <authorList>
            <person name="Hirsch P."/>
            <person name="Mevs U."/>
            <person name="Kroppenstedt R.M."/>
            <person name="Schumann P."/>
            <person name="Stackebrandt E."/>
        </authorList>
    </citation>
    <scope>NUCLEOTIDE SEQUENCE [LARGE SCALE GENOMIC DNA]</scope>
    <source>
        <strain evidence="4 5">JCM 12677</strain>
    </source>
</reference>
<dbReference type="Pfam" id="PF13086">
    <property type="entry name" value="AAA_11"/>
    <property type="match status" value="1"/>
</dbReference>
<evidence type="ECO:0000313" key="4">
    <source>
        <dbReference type="EMBL" id="RKN48230.1"/>
    </source>
</evidence>
<evidence type="ECO:0000259" key="2">
    <source>
        <dbReference type="Pfam" id="PF13086"/>
    </source>
</evidence>
<keyword evidence="1" id="KW-0175">Coiled coil</keyword>
<feature type="domain" description="DNA2/NAM7 helicase helicase" evidence="2">
    <location>
        <begin position="337"/>
        <end position="745"/>
    </location>
</feature>
<keyword evidence="5" id="KW-1185">Reference proteome</keyword>
<feature type="domain" description="DNA2/NAM7 helicase-like C-terminal" evidence="3">
    <location>
        <begin position="843"/>
        <end position="1046"/>
    </location>
</feature>
<gene>
    <name evidence="4" type="ORF">D7223_09345</name>
</gene>
<sequence>MTEMQIPIAWLDDECVERNPEAFARCDAEKATIRFTVLRHVLDKAGVSAHEIEADLMDGMTLTHREQGSAFIATGSQFRLIVVPSTGRDGSTEIAKVVDVQFSIVARRSLLVRPDSVTLERPQRDDAPCDLPDLVEKFARARSILRRRESIRGTSRRRLAKEKRTPPGRSFRRDAKRELATISALLQVLRVRAATTGEISEEGVVAGSHVGNAVVQVQANSRLFDHSRVTLTLGDQVTLRCRVDEAGSNKDRGVLLLRLPRSVVLERGLNVTAEAVPRFSMLANAAAVRRFTAENIDGSWDDLALLLLRPEGLSNIQRTEIGQFHLECGAGPDDFRFNDEQREAVAGAVNAPHAFLIKGPPGTGKTCVITESVLQLVERGERVLLVAPMHVALDEVLQRLSNEPSIFPIRIAWDESRVRQDLQRFMPEHLSATYLRRARTIDQSRAKEWRDEIEELVSLREAITEFRLYRSQRSLFEQTLADGTGALERLEREYESQVSEINKSESSDVKTVRESEESLERLHSKLADVKRRGTRPAGPGVMAQLSEIGELRTKSKRLERIIQATESRIEAISLRQAERSEQLMEGAARYAGERERLAEQYMRAQDQLAEARVREVLAADRLVHLVGHEINSIADHAWEAREQELADRAAVLKKFIELEARWFEASGQTQGKSRAESRDEFQLQIRQSANVLFATPGGAASLDDVDFDTLIVDEASRVIDLEFLIGANQSKRWIIVGDEHQLPPYLDPKDELHFLALAAIRLVKAGCAIDLEEAVSRLATQWYEDDETREFRRDSVLAATEELRKSPNWSVHEKTFDDLLRLIGRKKKSPERQVIRLVRKHLTKSLFERCITTVPDGLVAKLNTQRRMIEPIASLVNEPIYGGGLLSPPPGAAGPQPFVLPAFGAPVVFMDTAAHQRAYDEFDDGGFTNALEVDWVWRVCSNIERELQATNETLSVSVLTFYKKQARLIRDRIEYPHSPAFARVGFDVVGVIDSIQGQQSDLVIVSFCRAKQGRPGPNYGRWLQDTRRLNVALTRARRGLIMVGHRPTLEGLRSVPEATKFYRHLFSTLESRKDVMTIVKDT</sequence>
<accession>A0A3A9ZIR3</accession>
<dbReference type="CDD" id="cd18808">
    <property type="entry name" value="SF1_C_Upf1"/>
    <property type="match status" value="1"/>
</dbReference>
<dbReference type="SUPFAM" id="SSF52540">
    <property type="entry name" value="P-loop containing nucleoside triphosphate hydrolases"/>
    <property type="match status" value="1"/>
</dbReference>
<dbReference type="Pfam" id="PF13087">
    <property type="entry name" value="AAA_12"/>
    <property type="match status" value="1"/>
</dbReference>
<dbReference type="GO" id="GO:0004386">
    <property type="term" value="F:helicase activity"/>
    <property type="evidence" value="ECO:0007669"/>
    <property type="project" value="InterPro"/>
</dbReference>
<name>A0A3A9ZIR3_9ACTN</name>
<dbReference type="OrthoDB" id="9757917at2"/>
<dbReference type="EMBL" id="RBAK01000003">
    <property type="protein sequence ID" value="RKN48230.1"/>
    <property type="molecule type" value="Genomic_DNA"/>
</dbReference>
<organism evidence="4 5">
    <name type="scientific">Micromonospora endolithica</name>
    <dbReference type="NCBI Taxonomy" id="230091"/>
    <lineage>
        <taxon>Bacteria</taxon>
        <taxon>Bacillati</taxon>
        <taxon>Actinomycetota</taxon>
        <taxon>Actinomycetes</taxon>
        <taxon>Micromonosporales</taxon>
        <taxon>Micromonosporaceae</taxon>
        <taxon>Micromonospora</taxon>
    </lineage>
</organism>
<dbReference type="InterPro" id="IPR041677">
    <property type="entry name" value="DNA2/NAM7_AAA_11"/>
</dbReference>
<dbReference type="Proteomes" id="UP000281726">
    <property type="component" value="Unassembled WGS sequence"/>
</dbReference>
<comment type="caution">
    <text evidence="4">The sequence shown here is derived from an EMBL/GenBank/DDBJ whole genome shotgun (WGS) entry which is preliminary data.</text>
</comment>
<dbReference type="Gene3D" id="3.40.50.300">
    <property type="entry name" value="P-loop containing nucleotide triphosphate hydrolases"/>
    <property type="match status" value="2"/>
</dbReference>
<dbReference type="PANTHER" id="PTHR10887">
    <property type="entry name" value="DNA2/NAM7 HELICASE FAMILY"/>
    <property type="match status" value="1"/>
</dbReference>
<protein>
    <recommendedName>
        <fullName evidence="6">AAA+ ATPase domain-containing protein</fullName>
    </recommendedName>
</protein>
<dbReference type="InterPro" id="IPR047187">
    <property type="entry name" value="SF1_C_Upf1"/>
</dbReference>
<feature type="coiled-coil region" evidence="1">
    <location>
        <begin position="487"/>
        <end position="614"/>
    </location>
</feature>
<proteinExistence type="predicted"/>
<dbReference type="InterPro" id="IPR045055">
    <property type="entry name" value="DNA2/NAM7-like"/>
</dbReference>
<dbReference type="PANTHER" id="PTHR10887:SF495">
    <property type="entry name" value="HELICASE SENATAXIN ISOFORM X1-RELATED"/>
    <property type="match status" value="1"/>
</dbReference>